<name>U7D8Z8_9BACT</name>
<dbReference type="InterPro" id="IPR015793">
    <property type="entry name" value="Pyrv_Knase_brl"/>
</dbReference>
<comment type="similarity">
    <text evidence="4 16">Belongs to the pyruvate kinase family.</text>
</comment>
<dbReference type="InterPro" id="IPR015813">
    <property type="entry name" value="Pyrv/PenolPyrv_kinase-like_dom"/>
</dbReference>
<evidence type="ECO:0000256" key="11">
    <source>
        <dbReference type="ARBA" id="ARBA00022840"/>
    </source>
</evidence>
<evidence type="ECO:0000313" key="20">
    <source>
        <dbReference type="Proteomes" id="UP000017148"/>
    </source>
</evidence>
<dbReference type="SUPFAM" id="SSF52935">
    <property type="entry name" value="PK C-terminal domain-like"/>
    <property type="match status" value="1"/>
</dbReference>
<dbReference type="PRINTS" id="PR01050">
    <property type="entry name" value="PYRUVTKNASE"/>
</dbReference>
<dbReference type="GO" id="GO:0004743">
    <property type="term" value="F:pyruvate kinase activity"/>
    <property type="evidence" value="ECO:0007669"/>
    <property type="project" value="UniProtKB-UniRule"/>
</dbReference>
<keyword evidence="13 16" id="KW-0324">Glycolysis</keyword>
<dbReference type="GO" id="GO:0000287">
    <property type="term" value="F:magnesium ion binding"/>
    <property type="evidence" value="ECO:0007669"/>
    <property type="project" value="UniProtKB-UniRule"/>
</dbReference>
<dbReference type="NCBIfam" id="TIGR01064">
    <property type="entry name" value="pyruv_kin"/>
    <property type="match status" value="1"/>
</dbReference>
<proteinExistence type="inferred from homology"/>
<dbReference type="InterPro" id="IPR036918">
    <property type="entry name" value="Pyrv_Knase_C_sf"/>
</dbReference>
<dbReference type="InterPro" id="IPR015806">
    <property type="entry name" value="Pyrv_Knase_insert_dom_sf"/>
</dbReference>
<dbReference type="EC" id="2.7.1.40" evidence="5 15"/>
<comment type="catalytic activity">
    <reaction evidence="16">
        <text>pyruvate + ATP = phosphoenolpyruvate + ADP + H(+)</text>
        <dbReference type="Rhea" id="RHEA:18157"/>
        <dbReference type="ChEBI" id="CHEBI:15361"/>
        <dbReference type="ChEBI" id="CHEBI:15378"/>
        <dbReference type="ChEBI" id="CHEBI:30616"/>
        <dbReference type="ChEBI" id="CHEBI:58702"/>
        <dbReference type="ChEBI" id="CHEBI:456216"/>
        <dbReference type="EC" id="2.7.1.40"/>
    </reaction>
</comment>
<organism evidence="19 20">
    <name type="scientific">Chitinivibrio alkaliphilus ACht1</name>
    <dbReference type="NCBI Taxonomy" id="1313304"/>
    <lineage>
        <taxon>Bacteria</taxon>
        <taxon>Pseudomonadati</taxon>
        <taxon>Fibrobacterota</taxon>
        <taxon>Chitinivibrionia</taxon>
        <taxon>Chitinivibrionales</taxon>
        <taxon>Chitinivibrionaceae</taxon>
        <taxon>Chitinivibrio</taxon>
    </lineage>
</organism>
<dbReference type="eggNOG" id="COG0469">
    <property type="taxonomic scope" value="Bacteria"/>
</dbReference>
<dbReference type="InterPro" id="IPR040442">
    <property type="entry name" value="Pyrv_kinase-like_dom_sf"/>
</dbReference>
<evidence type="ECO:0000256" key="15">
    <source>
        <dbReference type="NCBIfam" id="TIGR01064"/>
    </source>
</evidence>
<keyword evidence="14 19" id="KW-0670">Pyruvate</keyword>
<dbReference type="Gene3D" id="2.40.33.10">
    <property type="entry name" value="PK beta-barrel domain-like"/>
    <property type="match status" value="1"/>
</dbReference>
<keyword evidence="8" id="KW-0479">Metal-binding</keyword>
<keyword evidence="9" id="KW-0547">Nucleotide-binding</keyword>
<evidence type="ECO:0000256" key="14">
    <source>
        <dbReference type="ARBA" id="ARBA00023317"/>
    </source>
</evidence>
<evidence type="ECO:0000256" key="7">
    <source>
        <dbReference type="ARBA" id="ARBA00022679"/>
    </source>
</evidence>
<dbReference type="AlphaFoldDB" id="U7D8Z8"/>
<comment type="cofactor">
    <cofactor evidence="2">
        <name>K(+)</name>
        <dbReference type="ChEBI" id="CHEBI:29103"/>
    </cofactor>
</comment>
<comment type="pathway">
    <text evidence="3 16">Carbohydrate degradation; glycolysis; pyruvate from D-glyceraldehyde 3-phosphate: step 5/5.</text>
</comment>
<evidence type="ECO:0000313" key="19">
    <source>
        <dbReference type="EMBL" id="ERP31577.1"/>
    </source>
</evidence>
<evidence type="ECO:0000256" key="1">
    <source>
        <dbReference type="ARBA" id="ARBA00001946"/>
    </source>
</evidence>
<dbReference type="FunFam" id="3.20.20.60:FF:000025">
    <property type="entry name" value="Pyruvate kinase"/>
    <property type="match status" value="1"/>
</dbReference>
<dbReference type="Gene3D" id="3.40.1380.20">
    <property type="entry name" value="Pyruvate kinase, C-terminal domain"/>
    <property type="match status" value="1"/>
</dbReference>
<evidence type="ECO:0000256" key="16">
    <source>
        <dbReference type="RuleBase" id="RU000504"/>
    </source>
</evidence>
<evidence type="ECO:0000256" key="5">
    <source>
        <dbReference type="ARBA" id="ARBA00012142"/>
    </source>
</evidence>
<keyword evidence="20" id="KW-1185">Reference proteome</keyword>
<dbReference type="RefSeq" id="WP_022636896.1">
    <property type="nucleotide sequence ID" value="NZ_ASJR01000011.1"/>
</dbReference>
<keyword evidence="7 16" id="KW-0808">Transferase</keyword>
<dbReference type="Pfam" id="PF02887">
    <property type="entry name" value="PK_C"/>
    <property type="match status" value="1"/>
</dbReference>
<evidence type="ECO:0000256" key="10">
    <source>
        <dbReference type="ARBA" id="ARBA00022777"/>
    </source>
</evidence>
<evidence type="ECO:0000259" key="18">
    <source>
        <dbReference type="Pfam" id="PF02887"/>
    </source>
</evidence>
<evidence type="ECO:0000256" key="12">
    <source>
        <dbReference type="ARBA" id="ARBA00022842"/>
    </source>
</evidence>
<dbReference type="InterPro" id="IPR001697">
    <property type="entry name" value="Pyr_Knase"/>
</dbReference>
<keyword evidence="10 16" id="KW-0418">Kinase</keyword>
<evidence type="ECO:0000256" key="8">
    <source>
        <dbReference type="ARBA" id="ARBA00022723"/>
    </source>
</evidence>
<feature type="domain" description="Pyruvate kinase barrel" evidence="17">
    <location>
        <begin position="13"/>
        <end position="329"/>
    </location>
</feature>
<dbReference type="PANTHER" id="PTHR11817">
    <property type="entry name" value="PYRUVATE KINASE"/>
    <property type="match status" value="1"/>
</dbReference>
<comment type="cofactor">
    <cofactor evidence="1">
        <name>Mg(2+)</name>
        <dbReference type="ChEBI" id="CHEBI:18420"/>
    </cofactor>
</comment>
<dbReference type="GO" id="GO:0005524">
    <property type="term" value="F:ATP binding"/>
    <property type="evidence" value="ECO:0007669"/>
    <property type="project" value="UniProtKB-KW"/>
</dbReference>
<feature type="domain" description="Pyruvate kinase C-terminal" evidence="18">
    <location>
        <begin position="362"/>
        <end position="464"/>
    </location>
</feature>
<dbReference type="NCBIfam" id="NF004491">
    <property type="entry name" value="PRK05826.1"/>
    <property type="match status" value="1"/>
</dbReference>
<dbReference type="SUPFAM" id="SSF51621">
    <property type="entry name" value="Phosphoenolpyruvate/pyruvate domain"/>
    <property type="match status" value="1"/>
</dbReference>
<comment type="caution">
    <text evidence="19">The sequence shown here is derived from an EMBL/GenBank/DDBJ whole genome shotgun (WGS) entry which is preliminary data.</text>
</comment>
<dbReference type="InterPro" id="IPR018209">
    <property type="entry name" value="Pyrv_Knase_AS"/>
</dbReference>
<gene>
    <name evidence="19" type="ORF">CALK_1440</name>
</gene>
<keyword evidence="11" id="KW-0067">ATP-binding</keyword>
<accession>U7D8Z8</accession>
<evidence type="ECO:0000256" key="9">
    <source>
        <dbReference type="ARBA" id="ARBA00022741"/>
    </source>
</evidence>
<dbReference type="UniPathway" id="UPA00109">
    <property type="reaction ID" value="UER00188"/>
</dbReference>
<evidence type="ECO:0000256" key="3">
    <source>
        <dbReference type="ARBA" id="ARBA00004997"/>
    </source>
</evidence>
<dbReference type="GO" id="GO:0016301">
    <property type="term" value="F:kinase activity"/>
    <property type="evidence" value="ECO:0007669"/>
    <property type="project" value="UniProtKB-KW"/>
</dbReference>
<dbReference type="PATRIC" id="fig|1313304.3.peg.1373"/>
<evidence type="ECO:0000256" key="4">
    <source>
        <dbReference type="ARBA" id="ARBA00008663"/>
    </source>
</evidence>
<dbReference type="Proteomes" id="UP000017148">
    <property type="component" value="Unassembled WGS sequence"/>
</dbReference>
<dbReference type="PROSITE" id="PS00110">
    <property type="entry name" value="PYRUVATE_KINASE"/>
    <property type="match status" value="1"/>
</dbReference>
<evidence type="ECO:0000256" key="2">
    <source>
        <dbReference type="ARBA" id="ARBA00001958"/>
    </source>
</evidence>
<dbReference type="Gene3D" id="3.20.20.60">
    <property type="entry name" value="Phosphoenolpyruvate-binding domains"/>
    <property type="match status" value="1"/>
</dbReference>
<dbReference type="InterPro" id="IPR015795">
    <property type="entry name" value="Pyrv_Knase_C"/>
</dbReference>
<keyword evidence="12 16" id="KW-0460">Magnesium</keyword>
<sequence>MRTLDMLPETPRKKTKIVATISDKNCSTEFITELYKNGLNVVRINTAHQTPEVSKEVIDNVRKVSEKIAIMIDTKGPEVRTTAADEEIPVETGDTVYFAGRPNTPFSGDTVNVSYTHFVEEIPVGSHILIDDGELTFVVNSREGDRLSCVALNQGVVRGKKSVNVPNVHLHLPTLTEKDKQFLRFAVEEEVDFIAHSFVRNKQDLLNVKSYLAGQKNCCRIISKIENQEGVDNIDEILDHSYGIMIARGDLAVEIPRERIPSIQKKLIKKCITKRKPVIIATQMLHSMLSNPSPTRAEVSDVANAIYDEADAVMLSGETANGKYPVESIRVMCDIAVEVEKDLQPFSDIHPITLNTEVSAYLCKSAIESANRLNAKAIIADTASGRTVRNLAGYRGNTPIYALCYNDHIVRSLALSFGVTPYFFDGSTQPVTDRALKNAMKRLAYHFNFAEDDYLVILSGNYGAQVGASYIGITTTAELENDVFIRRD</sequence>
<dbReference type="GO" id="GO:0030955">
    <property type="term" value="F:potassium ion binding"/>
    <property type="evidence" value="ECO:0007669"/>
    <property type="project" value="UniProtKB-UniRule"/>
</dbReference>
<evidence type="ECO:0000256" key="13">
    <source>
        <dbReference type="ARBA" id="ARBA00023152"/>
    </source>
</evidence>
<dbReference type="EMBL" id="ASJR01000011">
    <property type="protein sequence ID" value="ERP31577.1"/>
    <property type="molecule type" value="Genomic_DNA"/>
</dbReference>
<dbReference type="STRING" id="1313304.CALK_1440"/>
<evidence type="ECO:0000256" key="6">
    <source>
        <dbReference type="ARBA" id="ARBA00018587"/>
    </source>
</evidence>
<reference evidence="19 20" key="1">
    <citation type="journal article" date="2013" name="Environ. Microbiol.">
        <title>Genome analysis of Chitinivibrio alkaliphilus gen. nov., sp. nov., a novel extremely haloalkaliphilic anaerobic chitinolytic bacterium from the candidate phylum Termite Group 3.</title>
        <authorList>
            <person name="Sorokin D.Y."/>
            <person name="Gumerov V.M."/>
            <person name="Rakitin A.L."/>
            <person name="Beletsky A.V."/>
            <person name="Damste J.S."/>
            <person name="Muyzer G."/>
            <person name="Mardanov A.V."/>
            <person name="Ravin N.V."/>
        </authorList>
    </citation>
    <scope>NUCLEOTIDE SEQUENCE [LARGE SCALE GENOMIC DNA]</scope>
    <source>
        <strain evidence="19 20">ACht1</strain>
    </source>
</reference>
<dbReference type="InterPro" id="IPR011037">
    <property type="entry name" value="Pyrv_Knase-like_insert_dom_sf"/>
</dbReference>
<protein>
    <recommendedName>
        <fullName evidence="6 15">Pyruvate kinase</fullName>
        <ecNumber evidence="5 15">2.7.1.40</ecNumber>
    </recommendedName>
</protein>
<dbReference type="SUPFAM" id="SSF50800">
    <property type="entry name" value="PK beta-barrel domain-like"/>
    <property type="match status" value="1"/>
</dbReference>
<dbReference type="Pfam" id="PF00224">
    <property type="entry name" value="PK"/>
    <property type="match status" value="1"/>
</dbReference>
<evidence type="ECO:0000259" key="17">
    <source>
        <dbReference type="Pfam" id="PF00224"/>
    </source>
</evidence>